<gene>
    <name evidence="3" type="ORF">SLEP1_g22705</name>
</gene>
<name>A0AAV5JJ78_9ROSI</name>
<keyword evidence="4" id="KW-1185">Reference proteome</keyword>
<accession>A0AAV5JJ78</accession>
<protein>
    <submittedName>
        <fullName evidence="3">Uncharacterized protein</fullName>
    </submittedName>
</protein>
<dbReference type="AlphaFoldDB" id="A0AAV5JJ78"/>
<evidence type="ECO:0000313" key="4">
    <source>
        <dbReference type="Proteomes" id="UP001054252"/>
    </source>
</evidence>
<evidence type="ECO:0000256" key="2">
    <source>
        <dbReference type="SAM" id="MobiDB-lite"/>
    </source>
</evidence>
<evidence type="ECO:0000256" key="1">
    <source>
        <dbReference type="SAM" id="Coils"/>
    </source>
</evidence>
<keyword evidence="1" id="KW-0175">Coiled coil</keyword>
<dbReference type="Proteomes" id="UP001054252">
    <property type="component" value="Unassembled WGS sequence"/>
</dbReference>
<proteinExistence type="predicted"/>
<reference evidence="3 4" key="1">
    <citation type="journal article" date="2021" name="Commun. Biol.">
        <title>The genome of Shorea leprosula (Dipterocarpaceae) highlights the ecological relevance of drought in aseasonal tropical rainforests.</title>
        <authorList>
            <person name="Ng K.K.S."/>
            <person name="Kobayashi M.J."/>
            <person name="Fawcett J.A."/>
            <person name="Hatakeyama M."/>
            <person name="Paape T."/>
            <person name="Ng C.H."/>
            <person name="Ang C.C."/>
            <person name="Tnah L.H."/>
            <person name="Lee C.T."/>
            <person name="Nishiyama T."/>
            <person name="Sese J."/>
            <person name="O'Brien M.J."/>
            <person name="Copetti D."/>
            <person name="Mohd Noor M.I."/>
            <person name="Ong R.C."/>
            <person name="Putra M."/>
            <person name="Sireger I.Z."/>
            <person name="Indrioko S."/>
            <person name="Kosugi Y."/>
            <person name="Izuno A."/>
            <person name="Isagi Y."/>
            <person name="Lee S.L."/>
            <person name="Shimizu K.K."/>
        </authorList>
    </citation>
    <scope>NUCLEOTIDE SEQUENCE [LARGE SCALE GENOMIC DNA]</scope>
    <source>
        <strain evidence="3">214</strain>
    </source>
</reference>
<sequence>MNFCDSSSSGEFYSPPTLSNLDLSPLKKVRVRSESDIERELEFFEDPDYIPPPTPCSESYETGEMSYEETLSIGGSEEVTMLEYSDVSVKGGLSGSEGTKGGVGRNEVVEVGAEEVPANILEVGNRNNKFYDSGADIVSEVKEYESELRSRDSLSYLVETYEISFRVLISDEEEEVEKLVRKEGDIVNIMFLTSSDVIEAADLYGPSSMSEAKMDKYLGAAGGVAIPKKPRKKSKTLENVASGKGDGNMEKGQISSTEVQTIEEVELRSKRKRDEMDQAQKKKRRMEDEVRGDEAVEFVPRPAPVELDPDLREIENKNFFATKNFINAYVPEVDRRKARDEALVHGGTLVVRHALEVNVLAQEFMEFMKEGNSLQKESDKLLKKNGDMKREPDIVVPAMTSLQEERDPLKTILSFEEKKRKMCEEENEAQKEEIRRMRESEVELKKNVQLLVHNGMKEHINNFVNSRRPTTSSSRSGAIPATSSSRIVRDFYFLIHIVRI</sequence>
<feature type="coiled-coil region" evidence="1">
    <location>
        <begin position="412"/>
        <end position="447"/>
    </location>
</feature>
<dbReference type="EMBL" id="BPVZ01000034">
    <property type="protein sequence ID" value="GKV11444.1"/>
    <property type="molecule type" value="Genomic_DNA"/>
</dbReference>
<feature type="region of interest" description="Disordered" evidence="2">
    <location>
        <begin position="229"/>
        <end position="288"/>
    </location>
</feature>
<organism evidence="3 4">
    <name type="scientific">Rubroshorea leprosula</name>
    <dbReference type="NCBI Taxonomy" id="152421"/>
    <lineage>
        <taxon>Eukaryota</taxon>
        <taxon>Viridiplantae</taxon>
        <taxon>Streptophyta</taxon>
        <taxon>Embryophyta</taxon>
        <taxon>Tracheophyta</taxon>
        <taxon>Spermatophyta</taxon>
        <taxon>Magnoliopsida</taxon>
        <taxon>eudicotyledons</taxon>
        <taxon>Gunneridae</taxon>
        <taxon>Pentapetalae</taxon>
        <taxon>rosids</taxon>
        <taxon>malvids</taxon>
        <taxon>Malvales</taxon>
        <taxon>Dipterocarpaceae</taxon>
        <taxon>Rubroshorea</taxon>
    </lineage>
</organism>
<evidence type="ECO:0000313" key="3">
    <source>
        <dbReference type="EMBL" id="GKV11444.1"/>
    </source>
</evidence>
<feature type="compositionally biased region" description="Basic and acidic residues" evidence="2">
    <location>
        <begin position="265"/>
        <end position="288"/>
    </location>
</feature>
<comment type="caution">
    <text evidence="3">The sequence shown here is derived from an EMBL/GenBank/DDBJ whole genome shotgun (WGS) entry which is preliminary data.</text>
</comment>
<feature type="region of interest" description="Disordered" evidence="2">
    <location>
        <begin position="45"/>
        <end position="67"/>
    </location>
</feature>